<name>A0A6A0AHB4_HAELA</name>
<dbReference type="Proteomes" id="UP000485058">
    <property type="component" value="Unassembled WGS sequence"/>
</dbReference>
<comment type="caution">
    <text evidence="1">The sequence shown here is derived from an EMBL/GenBank/DDBJ whole genome shotgun (WGS) entry which is preliminary data.</text>
</comment>
<evidence type="ECO:0000313" key="2">
    <source>
        <dbReference type="Proteomes" id="UP000485058"/>
    </source>
</evidence>
<dbReference type="AlphaFoldDB" id="A0A6A0AHB4"/>
<dbReference type="EMBL" id="BLLF01005772">
    <property type="protein sequence ID" value="GFH31613.1"/>
    <property type="molecule type" value="Genomic_DNA"/>
</dbReference>
<accession>A0A6A0AHB4</accession>
<sequence>MQVDLSDDMVVLMMFGAGEWQKQMAPIEYEDESGNVKQLQMADDEFRQVVGILKDFIDDASSGQQKKK</sequence>
<organism evidence="1 2">
    <name type="scientific">Haematococcus lacustris</name>
    <name type="common">Green alga</name>
    <name type="synonym">Haematococcus pluvialis</name>
    <dbReference type="NCBI Taxonomy" id="44745"/>
    <lineage>
        <taxon>Eukaryota</taxon>
        <taxon>Viridiplantae</taxon>
        <taxon>Chlorophyta</taxon>
        <taxon>core chlorophytes</taxon>
        <taxon>Chlorophyceae</taxon>
        <taxon>CS clade</taxon>
        <taxon>Chlamydomonadales</taxon>
        <taxon>Haematococcaceae</taxon>
        <taxon>Haematococcus</taxon>
    </lineage>
</organism>
<protein>
    <submittedName>
        <fullName evidence="1">Uncharacterized protein</fullName>
    </submittedName>
</protein>
<proteinExistence type="predicted"/>
<gene>
    <name evidence="1" type="ORF">HaLaN_30689</name>
</gene>
<keyword evidence="2" id="KW-1185">Reference proteome</keyword>
<reference evidence="1 2" key="1">
    <citation type="submission" date="2020-02" db="EMBL/GenBank/DDBJ databases">
        <title>Draft genome sequence of Haematococcus lacustris strain NIES-144.</title>
        <authorList>
            <person name="Morimoto D."/>
            <person name="Nakagawa S."/>
            <person name="Yoshida T."/>
            <person name="Sawayama S."/>
        </authorList>
    </citation>
    <scope>NUCLEOTIDE SEQUENCE [LARGE SCALE GENOMIC DNA]</scope>
    <source>
        <strain evidence="1 2">NIES-144</strain>
    </source>
</reference>
<evidence type="ECO:0000313" key="1">
    <source>
        <dbReference type="EMBL" id="GFH31613.1"/>
    </source>
</evidence>